<accession>A0A4C1Y721</accession>
<reference evidence="1 2" key="1">
    <citation type="journal article" date="2019" name="Commun. Biol.">
        <title>The bagworm genome reveals a unique fibroin gene that provides high tensile strength.</title>
        <authorList>
            <person name="Kono N."/>
            <person name="Nakamura H."/>
            <person name="Ohtoshi R."/>
            <person name="Tomita M."/>
            <person name="Numata K."/>
            <person name="Arakawa K."/>
        </authorList>
    </citation>
    <scope>NUCLEOTIDE SEQUENCE [LARGE SCALE GENOMIC DNA]</scope>
</reference>
<proteinExistence type="predicted"/>
<evidence type="ECO:0000313" key="2">
    <source>
        <dbReference type="Proteomes" id="UP000299102"/>
    </source>
</evidence>
<dbReference type="AlphaFoldDB" id="A0A4C1Y721"/>
<organism evidence="1 2">
    <name type="scientific">Eumeta variegata</name>
    <name type="common">Bagworm moth</name>
    <name type="synonym">Eumeta japonica</name>
    <dbReference type="NCBI Taxonomy" id="151549"/>
    <lineage>
        <taxon>Eukaryota</taxon>
        <taxon>Metazoa</taxon>
        <taxon>Ecdysozoa</taxon>
        <taxon>Arthropoda</taxon>
        <taxon>Hexapoda</taxon>
        <taxon>Insecta</taxon>
        <taxon>Pterygota</taxon>
        <taxon>Neoptera</taxon>
        <taxon>Endopterygota</taxon>
        <taxon>Lepidoptera</taxon>
        <taxon>Glossata</taxon>
        <taxon>Ditrysia</taxon>
        <taxon>Tineoidea</taxon>
        <taxon>Psychidae</taxon>
        <taxon>Oiketicinae</taxon>
        <taxon>Eumeta</taxon>
    </lineage>
</organism>
<keyword evidence="2" id="KW-1185">Reference proteome</keyword>
<protein>
    <submittedName>
        <fullName evidence="1">Uncharacterized protein</fullName>
    </submittedName>
</protein>
<gene>
    <name evidence="1" type="ORF">EVAR_33119_1</name>
</gene>
<dbReference type="EMBL" id="BGZK01001118">
    <property type="protein sequence ID" value="GBP71706.1"/>
    <property type="molecule type" value="Genomic_DNA"/>
</dbReference>
<comment type="caution">
    <text evidence="1">The sequence shown here is derived from an EMBL/GenBank/DDBJ whole genome shotgun (WGS) entry which is preliminary data.</text>
</comment>
<dbReference type="OrthoDB" id="425681at2759"/>
<name>A0A4C1Y721_EUMVA</name>
<sequence length="107" mass="12264">MILALIYGGESWMQQKNNESRINVVEMRSQRTGSLALFASKRDLEVKRIAAPRREGVRVRRKPLVFPNCLLWENLIMGRYLHSRAPQRKCDLSLGPLALNSLAAKFL</sequence>
<dbReference type="Proteomes" id="UP000299102">
    <property type="component" value="Unassembled WGS sequence"/>
</dbReference>
<evidence type="ECO:0000313" key="1">
    <source>
        <dbReference type="EMBL" id="GBP71706.1"/>
    </source>
</evidence>